<proteinExistence type="predicted"/>
<dbReference type="RefSeq" id="WP_136383408.1">
    <property type="nucleotide sequence ID" value="NZ_SSOD01000002.1"/>
</dbReference>
<dbReference type="InterPro" id="IPR043426">
    <property type="entry name" value="MltB-like"/>
</dbReference>
<gene>
    <name evidence="4" type="primary">mltB</name>
    <name evidence="4" type="ORF">E6O51_02520</name>
</gene>
<dbReference type="InterPro" id="IPR011757">
    <property type="entry name" value="Lytic_transglycosylase_MltB"/>
</dbReference>
<dbReference type="FunFam" id="1.10.8.350:FF:000001">
    <property type="entry name" value="Lytic murein transglycosylase B"/>
    <property type="match status" value="1"/>
</dbReference>
<name>A0A4S4AWF6_9RHOO</name>
<evidence type="ECO:0000256" key="1">
    <source>
        <dbReference type="PIRSR" id="PIRSR611757-1"/>
    </source>
</evidence>
<keyword evidence="2" id="KW-0732">Signal</keyword>
<evidence type="ECO:0000259" key="3">
    <source>
        <dbReference type="Pfam" id="PF13406"/>
    </source>
</evidence>
<protein>
    <submittedName>
        <fullName evidence="4">Lytic murein transglycosylase B</fullName>
    </submittedName>
</protein>
<dbReference type="CDD" id="cd13399">
    <property type="entry name" value="Slt35-like"/>
    <property type="match status" value="1"/>
</dbReference>
<sequence length="330" mass="36424">MTPTARHLIAAAALAVPLAAAASYVHREEAREFAREMSDAHGFDVTELYAVLNRARHEQKVIELIRPPATPAERSWQRYRARFLDGKRIEGGVAFWRQHRDTVRRASAEFGVPEEVIVAIIGVETFYGRHTGNFETVSALATLAFDYPPRAPLFRRELEQLLLLAREQRRDPFSYYGSYAGAVGYPQFLPSSVRHYAVDFDGDGRIDFDASPADAIGSVANYLSTHGWQAGQPVAEPARLAPGTAAQALVDAGIDPSLAPETLTEAGVTRLDGSPAAATATLVDLITPNADTEYWLGYRNFYVITRYNRSSFYAMAVFQLAEALRRANGE</sequence>
<dbReference type="AlphaFoldDB" id="A0A4S4AWF6"/>
<dbReference type="PANTHER" id="PTHR30163:SF9">
    <property type="entry name" value="MEMBRANE-BOUND LYTIC MUREIN TRANSGLYCOSYLASE B"/>
    <property type="match status" value="1"/>
</dbReference>
<feature type="signal peptide" evidence="2">
    <location>
        <begin position="1"/>
        <end position="22"/>
    </location>
</feature>
<comment type="caution">
    <text evidence="4">The sequence shown here is derived from an EMBL/GenBank/DDBJ whole genome shotgun (WGS) entry which is preliminary data.</text>
</comment>
<feature type="active site" evidence="1">
    <location>
        <position position="124"/>
    </location>
</feature>
<dbReference type="Gene3D" id="1.10.8.350">
    <property type="entry name" value="Bacterial muramidase"/>
    <property type="match status" value="1"/>
</dbReference>
<dbReference type="Gene3D" id="1.10.530.10">
    <property type="match status" value="1"/>
</dbReference>
<dbReference type="SUPFAM" id="SSF53955">
    <property type="entry name" value="Lysozyme-like"/>
    <property type="match status" value="1"/>
</dbReference>
<organism evidence="4 5">
    <name type="scientific">Pseudothauera rhizosphaerae</name>
    <dbReference type="NCBI Taxonomy" id="2565932"/>
    <lineage>
        <taxon>Bacteria</taxon>
        <taxon>Pseudomonadati</taxon>
        <taxon>Pseudomonadota</taxon>
        <taxon>Betaproteobacteria</taxon>
        <taxon>Rhodocyclales</taxon>
        <taxon>Zoogloeaceae</taxon>
        <taxon>Pseudothauera</taxon>
    </lineage>
</organism>
<dbReference type="NCBIfam" id="TIGR02282">
    <property type="entry name" value="MltB"/>
    <property type="match status" value="1"/>
</dbReference>
<reference evidence="4 5" key="1">
    <citation type="submission" date="2019-04" db="EMBL/GenBank/DDBJ databases">
        <title>Azoarcus rhizosphaerae sp. nov. isolated from rhizosphere of Ficus religiosa.</title>
        <authorList>
            <person name="Lin S.-Y."/>
            <person name="Hameed A."/>
            <person name="Hsu Y.-H."/>
            <person name="Young C.-C."/>
        </authorList>
    </citation>
    <scope>NUCLEOTIDE SEQUENCE [LARGE SCALE GENOMIC DNA]</scope>
    <source>
        <strain evidence="4 5">CC-YHH848</strain>
    </source>
</reference>
<dbReference type="InterPro" id="IPR023346">
    <property type="entry name" value="Lysozyme-like_dom_sf"/>
</dbReference>
<dbReference type="GO" id="GO:0008933">
    <property type="term" value="F:peptidoglycan lytic transglycosylase activity"/>
    <property type="evidence" value="ECO:0007669"/>
    <property type="project" value="TreeGrafter"/>
</dbReference>
<dbReference type="Proteomes" id="UP000307956">
    <property type="component" value="Unassembled WGS sequence"/>
</dbReference>
<feature type="chain" id="PRO_5021012464" evidence="2">
    <location>
        <begin position="23"/>
        <end position="330"/>
    </location>
</feature>
<dbReference type="InterPro" id="IPR031304">
    <property type="entry name" value="SLT_2"/>
</dbReference>
<dbReference type="PANTHER" id="PTHR30163">
    <property type="entry name" value="MEMBRANE-BOUND LYTIC MUREIN TRANSGLYCOSYLASE B"/>
    <property type="match status" value="1"/>
</dbReference>
<evidence type="ECO:0000313" key="5">
    <source>
        <dbReference type="Proteomes" id="UP000307956"/>
    </source>
</evidence>
<feature type="domain" description="Transglycosylase SLT" evidence="3">
    <location>
        <begin position="28"/>
        <end position="322"/>
    </location>
</feature>
<evidence type="ECO:0000256" key="2">
    <source>
        <dbReference type="SAM" id="SignalP"/>
    </source>
</evidence>
<keyword evidence="5" id="KW-1185">Reference proteome</keyword>
<accession>A0A4S4AWF6</accession>
<evidence type="ECO:0000313" key="4">
    <source>
        <dbReference type="EMBL" id="THF64217.1"/>
    </source>
</evidence>
<dbReference type="EMBL" id="SSOD01000002">
    <property type="protein sequence ID" value="THF64217.1"/>
    <property type="molecule type" value="Genomic_DNA"/>
</dbReference>
<dbReference type="Pfam" id="PF13406">
    <property type="entry name" value="SLT_2"/>
    <property type="match status" value="1"/>
</dbReference>
<dbReference type="OrthoDB" id="9772911at2"/>
<dbReference type="GO" id="GO:0009253">
    <property type="term" value="P:peptidoglycan catabolic process"/>
    <property type="evidence" value="ECO:0007669"/>
    <property type="project" value="TreeGrafter"/>
</dbReference>